<sequence>SSSLFTSNAVDSLASSSITARSCSLIAFIVPSSSLTWMGSPSIDGFSVGDTTTSILGLFAGVEACTVSSSSFFFSFSSSISISSPSIFLGDSDFIRLFMGVAASTISSSFSSSFSSVSSSFSSVSSYFSSVSSSFSSVSSYFSSISSFFSSV</sequence>
<feature type="non-terminal residue" evidence="1">
    <location>
        <position position="1"/>
    </location>
</feature>
<reference evidence="1" key="1">
    <citation type="submission" date="2023-10" db="EMBL/GenBank/DDBJ databases">
        <title>Genome assembly of Pristionchus species.</title>
        <authorList>
            <person name="Yoshida K."/>
            <person name="Sommer R.J."/>
        </authorList>
    </citation>
    <scope>NUCLEOTIDE SEQUENCE</scope>
    <source>
        <strain evidence="1">RS0144</strain>
    </source>
</reference>
<dbReference type="Proteomes" id="UP001432027">
    <property type="component" value="Unassembled WGS sequence"/>
</dbReference>
<dbReference type="AlphaFoldDB" id="A0AAV5UDH6"/>
<organism evidence="1 2">
    <name type="scientific">Pristionchus entomophagus</name>
    <dbReference type="NCBI Taxonomy" id="358040"/>
    <lineage>
        <taxon>Eukaryota</taxon>
        <taxon>Metazoa</taxon>
        <taxon>Ecdysozoa</taxon>
        <taxon>Nematoda</taxon>
        <taxon>Chromadorea</taxon>
        <taxon>Rhabditida</taxon>
        <taxon>Rhabditina</taxon>
        <taxon>Diplogasteromorpha</taxon>
        <taxon>Diplogasteroidea</taxon>
        <taxon>Neodiplogasteridae</taxon>
        <taxon>Pristionchus</taxon>
    </lineage>
</organism>
<protein>
    <submittedName>
        <fullName evidence="1">Uncharacterized protein</fullName>
    </submittedName>
</protein>
<dbReference type="EMBL" id="BTSX01000006">
    <property type="protein sequence ID" value="GMT04200.1"/>
    <property type="molecule type" value="Genomic_DNA"/>
</dbReference>
<name>A0AAV5UDH6_9BILA</name>
<evidence type="ECO:0000313" key="2">
    <source>
        <dbReference type="Proteomes" id="UP001432027"/>
    </source>
</evidence>
<feature type="non-terminal residue" evidence="1">
    <location>
        <position position="152"/>
    </location>
</feature>
<keyword evidence="2" id="KW-1185">Reference proteome</keyword>
<evidence type="ECO:0000313" key="1">
    <source>
        <dbReference type="EMBL" id="GMT04200.1"/>
    </source>
</evidence>
<proteinExistence type="predicted"/>
<gene>
    <name evidence="1" type="ORF">PENTCL1PPCAC_26374</name>
</gene>
<accession>A0AAV5UDH6</accession>
<comment type="caution">
    <text evidence="1">The sequence shown here is derived from an EMBL/GenBank/DDBJ whole genome shotgun (WGS) entry which is preliminary data.</text>
</comment>